<dbReference type="Proteomes" id="UP000317315">
    <property type="component" value="Unassembled WGS sequence"/>
</dbReference>
<dbReference type="GO" id="GO:0005524">
    <property type="term" value="F:ATP binding"/>
    <property type="evidence" value="ECO:0007669"/>
    <property type="project" value="UniProtKB-KW"/>
</dbReference>
<evidence type="ECO:0000259" key="12">
    <source>
        <dbReference type="PROSITE" id="PS51199"/>
    </source>
</evidence>
<evidence type="ECO:0000256" key="9">
    <source>
        <dbReference type="ARBA" id="ARBA00023235"/>
    </source>
</evidence>
<dbReference type="Gene3D" id="3.40.50.300">
    <property type="entry name" value="P-loop containing nucleotide triphosphate hydrolases"/>
    <property type="match status" value="1"/>
</dbReference>
<sequence length="430" mass="48602">MSRVVAAARDVELEYTVIGTMLVDEKAFYYGISRLRPDDFVLTDLQKIFSMLKEGFENGKTFEEATTCIPKEIANKKERESLESTLLYAVEFAIENEKKFKVCVEKLIESSKKRKELEIAEKLASGKITREEALGLLSDLERDRQEKGGTVAEVGSRWLEKMEEIYNQDTVPGIHTGSGEIDQYFSYRNELTLICARPSIGKTVTGLALALNQAKRGIKVQFFSLELTEEEVMARLISIHTGIPLKRIVFGWEDFETIVNAVTEIESLPLHIEAGQFTMPQIKARIFEVQPDIVYIDYVQIIHNHSKDFKTRKEFLDYASAELREISKNTCPVVALAQLNRGVRTGKDKPSLENIKETGNLEQDASNILLLHRNLKEAPDKLVIQIAKCRVNKAGSEIIVDFDNGFPHFTLSPATPVSKGEEEVDGLFDF</sequence>
<evidence type="ECO:0000313" key="13">
    <source>
        <dbReference type="EMBL" id="SMO61558.1"/>
    </source>
</evidence>
<gene>
    <name evidence="13" type="ORF">SAMN06269117_11447</name>
</gene>
<dbReference type="PANTHER" id="PTHR30153:SF2">
    <property type="entry name" value="REPLICATIVE DNA HELICASE"/>
    <property type="match status" value="1"/>
</dbReference>
<dbReference type="InterPro" id="IPR036185">
    <property type="entry name" value="DNA_heli_DnaB-like_N_sf"/>
</dbReference>
<dbReference type="PROSITE" id="PS51199">
    <property type="entry name" value="SF4_HELICASE"/>
    <property type="match status" value="1"/>
</dbReference>
<dbReference type="RefSeq" id="WP_142935680.1">
    <property type="nucleotide sequence ID" value="NZ_FXTM01000014.1"/>
</dbReference>
<dbReference type="SUPFAM" id="SSF48024">
    <property type="entry name" value="N-terminal domain of DnaB helicase"/>
    <property type="match status" value="1"/>
</dbReference>
<proteinExistence type="inferred from homology"/>
<organism evidence="13 14">
    <name type="scientific">Balnearium lithotrophicum</name>
    <dbReference type="NCBI Taxonomy" id="223788"/>
    <lineage>
        <taxon>Bacteria</taxon>
        <taxon>Pseudomonadati</taxon>
        <taxon>Aquificota</taxon>
        <taxon>Aquificia</taxon>
        <taxon>Desulfurobacteriales</taxon>
        <taxon>Desulfurobacteriaceae</taxon>
        <taxon>Balnearium</taxon>
    </lineage>
</organism>
<dbReference type="GO" id="GO:0043139">
    <property type="term" value="F:5'-3' DNA helicase activity"/>
    <property type="evidence" value="ECO:0007669"/>
    <property type="project" value="UniProtKB-EC"/>
</dbReference>
<dbReference type="InterPro" id="IPR007693">
    <property type="entry name" value="DNA_helicase_DnaB-like_N"/>
</dbReference>
<keyword evidence="5" id="KW-0378">Hydrolase</keyword>
<dbReference type="InterPro" id="IPR016136">
    <property type="entry name" value="DNA_helicase_N/primase_C"/>
</dbReference>
<keyword evidence="4" id="KW-0547">Nucleotide-binding</keyword>
<dbReference type="PANTHER" id="PTHR30153">
    <property type="entry name" value="REPLICATIVE DNA HELICASE DNAB"/>
    <property type="match status" value="1"/>
</dbReference>
<keyword evidence="14" id="KW-1185">Reference proteome</keyword>
<keyword evidence="3" id="KW-0235">DNA replication</keyword>
<dbReference type="EC" id="5.6.2.3" evidence="10"/>
<evidence type="ECO:0000256" key="3">
    <source>
        <dbReference type="ARBA" id="ARBA00022705"/>
    </source>
</evidence>
<dbReference type="SUPFAM" id="SSF52540">
    <property type="entry name" value="P-loop containing nucleoside triphosphate hydrolases"/>
    <property type="match status" value="1"/>
</dbReference>
<keyword evidence="2" id="KW-0639">Primosome</keyword>
<accession>A0A521CQ81</accession>
<reference evidence="13 14" key="1">
    <citation type="submission" date="2017-05" db="EMBL/GenBank/DDBJ databases">
        <authorList>
            <person name="Varghese N."/>
            <person name="Submissions S."/>
        </authorList>
    </citation>
    <scope>NUCLEOTIDE SEQUENCE [LARGE SCALE GENOMIC DNA]</scope>
    <source>
        <strain evidence="13 14">DSM 16304</strain>
    </source>
</reference>
<feature type="domain" description="SF4 helicase" evidence="12">
    <location>
        <begin position="167"/>
        <end position="416"/>
    </location>
</feature>
<protein>
    <recommendedName>
        <fullName evidence="10">DNA 5'-3' helicase</fullName>
        <ecNumber evidence="10">5.6.2.3</ecNumber>
    </recommendedName>
</protein>
<dbReference type="Gene3D" id="1.10.860.10">
    <property type="entry name" value="DNAb Helicase, Chain A"/>
    <property type="match status" value="1"/>
</dbReference>
<evidence type="ECO:0000256" key="4">
    <source>
        <dbReference type="ARBA" id="ARBA00022741"/>
    </source>
</evidence>
<evidence type="ECO:0000256" key="6">
    <source>
        <dbReference type="ARBA" id="ARBA00022806"/>
    </source>
</evidence>
<dbReference type="Pfam" id="PF00772">
    <property type="entry name" value="DnaB"/>
    <property type="match status" value="1"/>
</dbReference>
<evidence type="ECO:0000313" key="14">
    <source>
        <dbReference type="Proteomes" id="UP000317315"/>
    </source>
</evidence>
<dbReference type="InterPro" id="IPR027417">
    <property type="entry name" value="P-loop_NTPase"/>
</dbReference>
<dbReference type="Pfam" id="PF03796">
    <property type="entry name" value="DnaB_C"/>
    <property type="match status" value="1"/>
</dbReference>
<dbReference type="AlphaFoldDB" id="A0A521CQ81"/>
<evidence type="ECO:0000256" key="11">
    <source>
        <dbReference type="ARBA" id="ARBA00048954"/>
    </source>
</evidence>
<evidence type="ECO:0000256" key="7">
    <source>
        <dbReference type="ARBA" id="ARBA00022840"/>
    </source>
</evidence>
<comment type="catalytic activity">
    <reaction evidence="11">
        <text>ATP + H2O = ADP + phosphate + H(+)</text>
        <dbReference type="Rhea" id="RHEA:13065"/>
        <dbReference type="ChEBI" id="CHEBI:15377"/>
        <dbReference type="ChEBI" id="CHEBI:15378"/>
        <dbReference type="ChEBI" id="CHEBI:30616"/>
        <dbReference type="ChEBI" id="CHEBI:43474"/>
        <dbReference type="ChEBI" id="CHEBI:456216"/>
        <dbReference type="EC" id="5.6.2.3"/>
    </reaction>
</comment>
<dbReference type="GO" id="GO:0003677">
    <property type="term" value="F:DNA binding"/>
    <property type="evidence" value="ECO:0007669"/>
    <property type="project" value="UniProtKB-KW"/>
</dbReference>
<dbReference type="GO" id="GO:0005829">
    <property type="term" value="C:cytosol"/>
    <property type="evidence" value="ECO:0007669"/>
    <property type="project" value="TreeGrafter"/>
</dbReference>
<keyword evidence="9" id="KW-0413">Isomerase</keyword>
<dbReference type="EMBL" id="FXTM01000014">
    <property type="protein sequence ID" value="SMO61558.1"/>
    <property type="molecule type" value="Genomic_DNA"/>
</dbReference>
<evidence type="ECO:0000256" key="1">
    <source>
        <dbReference type="ARBA" id="ARBA00008428"/>
    </source>
</evidence>
<dbReference type="GO" id="GO:0016787">
    <property type="term" value="F:hydrolase activity"/>
    <property type="evidence" value="ECO:0007669"/>
    <property type="project" value="UniProtKB-KW"/>
</dbReference>
<keyword evidence="8" id="KW-0238">DNA-binding</keyword>
<comment type="similarity">
    <text evidence="1">Belongs to the helicase family. DnaB subfamily.</text>
</comment>
<dbReference type="OrthoDB" id="396541at2"/>
<dbReference type="GO" id="GO:0006269">
    <property type="term" value="P:DNA replication, synthesis of primer"/>
    <property type="evidence" value="ECO:0007669"/>
    <property type="project" value="UniProtKB-KW"/>
</dbReference>
<evidence type="ECO:0000256" key="8">
    <source>
        <dbReference type="ARBA" id="ARBA00023125"/>
    </source>
</evidence>
<evidence type="ECO:0000256" key="10">
    <source>
        <dbReference type="ARBA" id="ARBA00044969"/>
    </source>
</evidence>
<evidence type="ECO:0000256" key="5">
    <source>
        <dbReference type="ARBA" id="ARBA00022801"/>
    </source>
</evidence>
<evidence type="ECO:0000256" key="2">
    <source>
        <dbReference type="ARBA" id="ARBA00022515"/>
    </source>
</evidence>
<name>A0A521CQ81_9BACT</name>
<keyword evidence="6 13" id="KW-0347">Helicase</keyword>
<dbReference type="InterPro" id="IPR007694">
    <property type="entry name" value="DNA_helicase_DnaB-like_C"/>
</dbReference>
<keyword evidence="7" id="KW-0067">ATP-binding</keyword>
<dbReference type="GO" id="GO:1990077">
    <property type="term" value="C:primosome complex"/>
    <property type="evidence" value="ECO:0007669"/>
    <property type="project" value="UniProtKB-KW"/>
</dbReference>